<dbReference type="InterPro" id="IPR041489">
    <property type="entry name" value="PDZ_6"/>
</dbReference>
<dbReference type="SUPFAM" id="SSF50156">
    <property type="entry name" value="PDZ domain-like"/>
    <property type="match status" value="1"/>
</dbReference>
<feature type="region of interest" description="Disordered" evidence="4">
    <location>
        <begin position="1"/>
        <end position="100"/>
    </location>
</feature>
<evidence type="ECO:0000256" key="3">
    <source>
        <dbReference type="ARBA" id="ARBA00022801"/>
    </source>
</evidence>
<dbReference type="PRINTS" id="PR00834">
    <property type="entry name" value="PROTEASES2C"/>
</dbReference>
<feature type="compositionally biased region" description="Low complexity" evidence="4">
    <location>
        <begin position="75"/>
        <end position="93"/>
    </location>
</feature>
<comment type="caution">
    <text evidence="6">The sequence shown here is derived from an EMBL/GenBank/DDBJ whole genome shotgun (WGS) entry which is preliminary data.</text>
</comment>
<keyword evidence="3 6" id="KW-0378">Hydrolase</keyword>
<dbReference type="RefSeq" id="WP_244979485.1">
    <property type="nucleotide sequence ID" value="NZ_CP047357.1"/>
</dbReference>
<reference evidence="6 7" key="1">
    <citation type="submission" date="2021-03" db="EMBL/GenBank/DDBJ databases">
        <title>Sequencing the genomes of 1000 actinobacteria strains.</title>
        <authorList>
            <person name="Klenk H.-P."/>
        </authorList>
    </citation>
    <scope>NUCLEOTIDE SEQUENCE [LARGE SCALE GENOMIC DNA]</scope>
    <source>
        <strain evidence="6 7">DSM 44506</strain>
    </source>
</reference>
<dbReference type="Pfam" id="PF13365">
    <property type="entry name" value="Trypsin_2"/>
    <property type="match status" value="1"/>
</dbReference>
<dbReference type="InterPro" id="IPR036034">
    <property type="entry name" value="PDZ_sf"/>
</dbReference>
<dbReference type="SUPFAM" id="SSF50494">
    <property type="entry name" value="Trypsin-like serine proteases"/>
    <property type="match status" value="1"/>
</dbReference>
<evidence type="ECO:0000256" key="4">
    <source>
        <dbReference type="SAM" id="MobiDB-lite"/>
    </source>
</evidence>
<proteinExistence type="inferred from homology"/>
<dbReference type="EC" id="3.4.21.-" evidence="6"/>
<accession>A0ABS4U597</accession>
<dbReference type="Proteomes" id="UP001519305">
    <property type="component" value="Unassembled WGS sequence"/>
</dbReference>
<evidence type="ECO:0000313" key="6">
    <source>
        <dbReference type="EMBL" id="MBP2331836.1"/>
    </source>
</evidence>
<evidence type="ECO:0000313" key="7">
    <source>
        <dbReference type="Proteomes" id="UP001519305"/>
    </source>
</evidence>
<organism evidence="6 7">
    <name type="scientific">Corynebacterium freneyi</name>
    <dbReference type="NCBI Taxonomy" id="134034"/>
    <lineage>
        <taxon>Bacteria</taxon>
        <taxon>Bacillati</taxon>
        <taxon>Actinomycetota</taxon>
        <taxon>Actinomycetes</taxon>
        <taxon>Mycobacteriales</taxon>
        <taxon>Corynebacteriaceae</taxon>
        <taxon>Corynebacterium</taxon>
    </lineage>
</organism>
<name>A0ABS4U597_9CORY</name>
<comment type="similarity">
    <text evidence="1">Belongs to the peptidase S1C family.</text>
</comment>
<dbReference type="SMART" id="SM00228">
    <property type="entry name" value="PDZ"/>
    <property type="match status" value="1"/>
</dbReference>
<keyword evidence="2 6" id="KW-0645">Protease</keyword>
<dbReference type="Gene3D" id="2.30.42.10">
    <property type="match status" value="1"/>
</dbReference>
<dbReference type="Pfam" id="PF17820">
    <property type="entry name" value="PDZ_6"/>
    <property type="match status" value="1"/>
</dbReference>
<dbReference type="PANTHER" id="PTHR43343:SF3">
    <property type="entry name" value="PROTEASE DO-LIKE 8, CHLOROPLASTIC"/>
    <property type="match status" value="1"/>
</dbReference>
<evidence type="ECO:0000259" key="5">
    <source>
        <dbReference type="PROSITE" id="PS50106"/>
    </source>
</evidence>
<sequence>MANEDFRPNGGTGDASGPGRIEPHSSTSGRPGFPGSPGPGSGAGAGAGAGVGAGAGDGSSWGAWSNNSRQGGFGSPSSHGGHIDHGQGASGAPMGAGGFGEQGGVGNGTAKKAKGIGALGIAALMLASAAVGGVTATIVTAGQSGSSPARDSEVTNALEEPGATRSEPAPEGSIEAAAQAALDSVVSIQVSTPRGTSSGSGSVLSSDGLVLTNQHVVGDAQQPGARMTVLLNDGTTHPAEYVAGHGPSDIAVIRVSDVNDLRPISLGDSSKVSVGQEVVAVGSPLGLTSTVTSGIVSALNRPVAVGGEGGESTVIDAIQTDAAINPGNSGGALVDLSGNLIGVPSVIASNGAGEEAGSIGLGFAIPVNQARRIADELIDQGSVQMPAINAAIDTRSQLPGALVGDVTPGGAAERGGLRPGDLVVKVDDRRVDSGIALIAAIRSRAVGDTVTLTVTDEDGRGMRTIDVTLEAARE</sequence>
<evidence type="ECO:0000256" key="2">
    <source>
        <dbReference type="ARBA" id="ARBA00022670"/>
    </source>
</evidence>
<feature type="region of interest" description="Disordered" evidence="4">
    <location>
        <begin position="141"/>
        <end position="173"/>
    </location>
</feature>
<dbReference type="Gene3D" id="2.40.10.10">
    <property type="entry name" value="Trypsin-like serine proteases"/>
    <property type="match status" value="2"/>
</dbReference>
<feature type="compositionally biased region" description="Gly residues" evidence="4">
    <location>
        <begin position="38"/>
        <end position="59"/>
    </location>
</feature>
<dbReference type="InterPro" id="IPR001940">
    <property type="entry name" value="Peptidase_S1C"/>
</dbReference>
<dbReference type="InterPro" id="IPR043504">
    <property type="entry name" value="Peptidase_S1_PA_chymotrypsin"/>
</dbReference>
<dbReference type="PROSITE" id="PS50106">
    <property type="entry name" value="PDZ"/>
    <property type="match status" value="1"/>
</dbReference>
<dbReference type="InterPro" id="IPR009003">
    <property type="entry name" value="Peptidase_S1_PA"/>
</dbReference>
<gene>
    <name evidence="6" type="ORF">JOF33_000535</name>
</gene>
<protein>
    <submittedName>
        <fullName evidence="6">Serine protease PepD</fullName>
        <ecNumber evidence="6">3.4.21.-</ecNumber>
    </submittedName>
</protein>
<dbReference type="GO" id="GO:0006508">
    <property type="term" value="P:proteolysis"/>
    <property type="evidence" value="ECO:0007669"/>
    <property type="project" value="UniProtKB-KW"/>
</dbReference>
<dbReference type="PANTHER" id="PTHR43343">
    <property type="entry name" value="PEPTIDASE S12"/>
    <property type="match status" value="1"/>
</dbReference>
<feature type="domain" description="PDZ" evidence="5">
    <location>
        <begin position="400"/>
        <end position="458"/>
    </location>
</feature>
<dbReference type="GO" id="GO:0008233">
    <property type="term" value="F:peptidase activity"/>
    <property type="evidence" value="ECO:0007669"/>
    <property type="project" value="UniProtKB-KW"/>
</dbReference>
<dbReference type="InterPro" id="IPR001478">
    <property type="entry name" value="PDZ"/>
</dbReference>
<dbReference type="InterPro" id="IPR051201">
    <property type="entry name" value="Chloro_Bact_Ser_Proteases"/>
</dbReference>
<evidence type="ECO:0000256" key="1">
    <source>
        <dbReference type="ARBA" id="ARBA00010541"/>
    </source>
</evidence>
<dbReference type="EMBL" id="JAGINY010000001">
    <property type="protein sequence ID" value="MBP2331836.1"/>
    <property type="molecule type" value="Genomic_DNA"/>
</dbReference>
<keyword evidence="7" id="KW-1185">Reference proteome</keyword>